<dbReference type="Proteomes" id="UP000019246">
    <property type="component" value="Unassembled WGS sequence"/>
</dbReference>
<sequence>MYQIPKSTKTEVKLFLGLFFIDIAIIGGGIFFGFQTMKFVAGWWQILYMLAIFSFCIFMITRFNGHRMYRVIFQALKKDNQKYYAVMDGDE</sequence>
<feature type="transmembrane region" description="Helical" evidence="1">
    <location>
        <begin position="12"/>
        <end position="34"/>
    </location>
</feature>
<feature type="transmembrane region" description="Helical" evidence="1">
    <location>
        <begin position="40"/>
        <end position="60"/>
    </location>
</feature>
<evidence type="ECO:0000313" key="2">
    <source>
        <dbReference type="EMBL" id="EUJ16590.1"/>
    </source>
</evidence>
<dbReference type="STRING" id="1265818.MAQA_15676"/>
<dbReference type="AlphaFoldDB" id="W7ATR4"/>
<keyword evidence="3" id="KW-1185">Reference proteome</keyword>
<keyword evidence="1" id="KW-1133">Transmembrane helix</keyword>
<dbReference type="RefSeq" id="WP_036074467.1">
    <property type="nucleotide sequence ID" value="NZ_AOCG01000022.1"/>
</dbReference>
<reference evidence="2 3" key="1">
    <citation type="journal article" date="2014" name="Int. J. Syst. Evol. Microbiol.">
        <title>Listeria floridensis sp. nov., Listeria aquatica sp. nov., Listeria cornellensis sp. nov., Listeria riparia sp. nov. and Listeria grandensis sp. nov., from agricultural and natural environments.</title>
        <authorList>
            <person name="den Bakker H.C."/>
            <person name="Warchocki S."/>
            <person name="Wright E.M."/>
            <person name="Allred A.F."/>
            <person name="Ahlstrom C."/>
            <person name="Manuel C.S."/>
            <person name="Stasiewicz M.J."/>
            <person name="Burrell A."/>
            <person name="Roof S."/>
            <person name="Strawn L."/>
            <person name="Fortes E.D."/>
            <person name="Nightingale K.K."/>
            <person name="Kephart D."/>
            <person name="Wiedmann M."/>
        </authorList>
    </citation>
    <scope>NUCLEOTIDE SEQUENCE [LARGE SCALE GENOMIC DNA]</scope>
    <source>
        <strain evidence="2 3">FSL S10-1188</strain>
    </source>
</reference>
<keyword evidence="1" id="KW-0472">Membrane</keyword>
<gene>
    <name evidence="2" type="ORF">MAQA_15676</name>
</gene>
<dbReference type="InterPro" id="IPR020275">
    <property type="entry name" value="DUF5592"/>
</dbReference>
<name>W7ATR4_9LIST</name>
<evidence type="ECO:0000256" key="1">
    <source>
        <dbReference type="SAM" id="Phobius"/>
    </source>
</evidence>
<evidence type="ECO:0008006" key="4">
    <source>
        <dbReference type="Google" id="ProtNLM"/>
    </source>
</evidence>
<organism evidence="2 3">
    <name type="scientific">Listeria aquatica FSL S10-1188</name>
    <dbReference type="NCBI Taxonomy" id="1265818"/>
    <lineage>
        <taxon>Bacteria</taxon>
        <taxon>Bacillati</taxon>
        <taxon>Bacillota</taxon>
        <taxon>Bacilli</taxon>
        <taxon>Bacillales</taxon>
        <taxon>Listeriaceae</taxon>
        <taxon>Listeria</taxon>
    </lineage>
</organism>
<dbReference type="EMBL" id="AOCG01000022">
    <property type="protein sequence ID" value="EUJ16590.1"/>
    <property type="molecule type" value="Genomic_DNA"/>
</dbReference>
<protein>
    <recommendedName>
        <fullName evidence="4">RDD domain-containing protein</fullName>
    </recommendedName>
</protein>
<dbReference type="PATRIC" id="fig|1265818.5.peg.3165"/>
<keyword evidence="1" id="KW-0812">Transmembrane</keyword>
<evidence type="ECO:0000313" key="3">
    <source>
        <dbReference type="Proteomes" id="UP000019246"/>
    </source>
</evidence>
<comment type="caution">
    <text evidence="2">The sequence shown here is derived from an EMBL/GenBank/DDBJ whole genome shotgun (WGS) entry which is preliminary data.</text>
</comment>
<accession>W7ATR4</accession>
<dbReference type="Pfam" id="PF17332">
    <property type="entry name" value="DUF5592"/>
    <property type="match status" value="1"/>
</dbReference>
<proteinExistence type="predicted"/>